<reference evidence="2 3" key="1">
    <citation type="submission" date="2020-08" db="EMBL/GenBank/DDBJ databases">
        <authorList>
            <person name="Mo P."/>
        </authorList>
    </citation>
    <scope>NUCLEOTIDE SEQUENCE [LARGE SCALE GENOMIC DNA]</scope>
    <source>
        <strain evidence="2 3">CGMCC 4.1532</strain>
    </source>
</reference>
<dbReference type="EMBL" id="CP060131">
    <property type="protein sequence ID" value="QNG54359.1"/>
    <property type="molecule type" value="Genomic_DNA"/>
</dbReference>
<proteinExistence type="predicted"/>
<keyword evidence="3" id="KW-1185">Reference proteome</keyword>
<name>A0A7G7MNJ8_9PSEU</name>
<accession>A0A7G7MNJ8</accession>
<organism evidence="2 3">
    <name type="scientific">Pseudonocardia petroleophila</name>
    <dbReference type="NCBI Taxonomy" id="37331"/>
    <lineage>
        <taxon>Bacteria</taxon>
        <taxon>Bacillati</taxon>
        <taxon>Actinomycetota</taxon>
        <taxon>Actinomycetes</taxon>
        <taxon>Pseudonocardiales</taxon>
        <taxon>Pseudonocardiaceae</taxon>
        <taxon>Pseudonocardia</taxon>
    </lineage>
</organism>
<dbReference type="NCBIfam" id="TIGR03967">
    <property type="entry name" value="mycofact_MftB"/>
    <property type="match status" value="1"/>
</dbReference>
<protein>
    <submittedName>
        <fullName evidence="2">Mycofactocin biosynthesis chaperone MftB</fullName>
    </submittedName>
</protein>
<gene>
    <name evidence="2" type="primary">mftB</name>
    <name evidence="2" type="ORF">H6H00_10960</name>
</gene>
<dbReference type="AlphaFoldDB" id="A0A7G7MNJ8"/>
<evidence type="ECO:0000313" key="2">
    <source>
        <dbReference type="EMBL" id="QNG54359.1"/>
    </source>
</evidence>
<feature type="region of interest" description="Disordered" evidence="1">
    <location>
        <begin position="1"/>
        <end position="23"/>
    </location>
</feature>
<dbReference type="Proteomes" id="UP000515728">
    <property type="component" value="Chromosome"/>
</dbReference>
<dbReference type="InterPro" id="IPR023850">
    <property type="entry name" value="MftB"/>
</dbReference>
<dbReference type="Pfam" id="PF26520">
    <property type="entry name" value="MftB_chaperone"/>
    <property type="match status" value="1"/>
</dbReference>
<sequence>MPSPPPRSPWSRRPSSKRSRSTACAVSTRTVAAVVDAGSAEAGPAFDPSLPHRCSPSVALRPEPFGALVYHFGTRKLSFLKTPQLVVVVRDLDQYPDVHASIEAAGVEESQRPAYLSALAGLAANGTIEERS</sequence>
<dbReference type="KEGG" id="ppel:H6H00_10960"/>
<evidence type="ECO:0000256" key="1">
    <source>
        <dbReference type="SAM" id="MobiDB-lite"/>
    </source>
</evidence>
<evidence type="ECO:0000313" key="3">
    <source>
        <dbReference type="Proteomes" id="UP000515728"/>
    </source>
</evidence>